<name>D6CTJ8_THIA3</name>
<evidence type="ECO:0000313" key="3">
    <source>
        <dbReference type="Proteomes" id="UP000002372"/>
    </source>
</evidence>
<dbReference type="NCBIfam" id="TIGR02215">
    <property type="entry name" value="phage_chp_gp8"/>
    <property type="match status" value="1"/>
</dbReference>
<dbReference type="OrthoDB" id="6174494at2"/>
<dbReference type="AlphaFoldDB" id="D6CTJ8"/>
<dbReference type="InterPro" id="IPR011738">
    <property type="entry name" value="Phage_CHP"/>
</dbReference>
<reference evidence="1" key="3">
    <citation type="submission" date="2010-07" db="EMBL/GenBank/DDBJ databases">
        <authorList>
            <person name="Genoscope - CEA"/>
        </authorList>
    </citation>
    <scope>NUCLEOTIDE SEQUENCE</scope>
    <source>
        <strain evidence="1">3As</strain>
    </source>
</reference>
<gene>
    <name evidence="1" type="ordered locus">THI_1954</name>
    <name evidence="2" type="ORF">THICB1_20073</name>
</gene>
<reference evidence="3" key="2">
    <citation type="journal article" date="2010" name="PLoS Genet.">
        <title>Structure, function, and evolution of the Thiomonas spp. genome.</title>
        <authorList>
            <person name="Arsene-Ploetze F."/>
            <person name="Koechler S."/>
            <person name="Marchal M."/>
            <person name="Coppee J.Y."/>
            <person name="Chandler M."/>
            <person name="Bonnefoy V."/>
            <person name="Brochier-Armanet C."/>
            <person name="Barakat M."/>
            <person name="Barbe V."/>
            <person name="Battaglia-Brunet F."/>
            <person name="Bruneel O."/>
            <person name="Bryan C.G."/>
            <person name="Cleiss-Arnold J."/>
            <person name="Cruveiller S."/>
            <person name="Erhardt M."/>
            <person name="Heinrich-Salmeron A."/>
            <person name="Hommais F."/>
            <person name="Joulian C."/>
            <person name="Krin E."/>
            <person name="Lieutaud A."/>
            <person name="Lievremont D."/>
            <person name="Michel C."/>
            <person name="Muller D."/>
            <person name="Ortet P."/>
            <person name="Proux C."/>
            <person name="Siguier P."/>
            <person name="Roche D."/>
            <person name="Rouy Z."/>
            <person name="Salvignol G."/>
            <person name="Slyemi D."/>
            <person name="Talla E."/>
            <person name="Weiss S."/>
            <person name="Weissenbach J."/>
            <person name="Medigue C."/>
            <person name="Bertin P.N."/>
        </authorList>
    </citation>
    <scope>NUCLEOTIDE SEQUENCE [LARGE SCALE GENOMIC DNA]</scope>
    <source>
        <strain evidence="3">DSM 22701 / CIP 110005 / 3As</strain>
    </source>
</reference>
<protein>
    <submittedName>
        <fullName evidence="1">Uncharacterized protein</fullName>
    </submittedName>
</protein>
<dbReference type="GeneID" id="57198117"/>
<dbReference type="CDD" id="cd08054">
    <property type="entry name" value="gp6"/>
    <property type="match status" value="1"/>
</dbReference>
<reference key="1">
    <citation type="submission" date="2009-07" db="EMBL/GenBank/DDBJ databases">
        <authorList>
            <person name="Genoscope - CEA"/>
        </authorList>
    </citation>
    <scope>NUCLEOTIDE SEQUENCE</scope>
    <source>
        <strain>3As</strain>
    </source>
</reference>
<sequence length="227" mass="24769">MALLLSVQPAAPGDPFQGEPVLLAEVKAQARIDADLTADDALIQGIIAGARAQAEVRTGAAIRQAIYLQTMDGFPPFGRPLVLAHAGIQSVQAITYADPLAENQRLSLDPSTLDTVNRGRELLLAPLSVPAWTRKAPYAQPGAAMHGVWPQTGRSERAVEITYLAGFAPEDFVSRYPSVRIWILMACAWAYAQREMFMLKLRGSGFEELPPDYMQSLLEPLTVPPRF</sequence>
<organism evidence="1 3">
    <name type="scientific">Thiomonas arsenitoxydans (strain DSM 22701 / CIP 110005 / 3As)</name>
    <dbReference type="NCBI Taxonomy" id="426114"/>
    <lineage>
        <taxon>Bacteria</taxon>
        <taxon>Pseudomonadati</taxon>
        <taxon>Pseudomonadota</taxon>
        <taxon>Betaproteobacteria</taxon>
        <taxon>Burkholderiales</taxon>
        <taxon>Thiomonas</taxon>
    </lineage>
</organism>
<dbReference type="EMBL" id="CTRI01000012">
    <property type="protein sequence ID" value="CQR32117.1"/>
    <property type="molecule type" value="Genomic_DNA"/>
</dbReference>
<evidence type="ECO:0000313" key="2">
    <source>
        <dbReference type="EMBL" id="CQR32117.1"/>
    </source>
</evidence>
<evidence type="ECO:0000313" key="4">
    <source>
        <dbReference type="Proteomes" id="UP000078599"/>
    </source>
</evidence>
<keyword evidence="4" id="KW-1185">Reference proteome</keyword>
<dbReference type="Pfam" id="PF05135">
    <property type="entry name" value="Phage_connect_1"/>
    <property type="match status" value="1"/>
</dbReference>
<dbReference type="EMBL" id="FP475956">
    <property type="protein sequence ID" value="CAZ88617.1"/>
    <property type="molecule type" value="Genomic_DNA"/>
</dbReference>
<accession>D6CTJ8</accession>
<dbReference type="HOGENOM" id="CLU_1438583_0_0_4"/>
<dbReference type="InterPro" id="IPR021146">
    <property type="entry name" value="Phage_gp6-like_head-tail"/>
</dbReference>
<reference evidence="2 4" key="4">
    <citation type="submission" date="2015-03" db="EMBL/GenBank/DDBJ databases">
        <authorList>
            <person name="Regsiter A."/>
            <person name="william w."/>
        </authorList>
    </citation>
    <scope>NUCLEOTIDE SEQUENCE [LARGE SCALE GENOMIC DNA]</scope>
    <source>
        <strain evidence="2 4">CB1</strain>
    </source>
</reference>
<dbReference type="Proteomes" id="UP000002372">
    <property type="component" value="Chromosome"/>
</dbReference>
<proteinExistence type="predicted"/>
<dbReference type="RefSeq" id="WP_013105936.1">
    <property type="nucleotide sequence ID" value="NC_014145.1"/>
</dbReference>
<dbReference type="Proteomes" id="UP000078599">
    <property type="component" value="Unassembled WGS sequence"/>
</dbReference>
<evidence type="ECO:0000313" key="1">
    <source>
        <dbReference type="EMBL" id="CAZ88617.1"/>
    </source>
</evidence>
<dbReference type="Gene3D" id="1.10.3230.30">
    <property type="entry name" value="Phage gp6-like head-tail connector protein"/>
    <property type="match status" value="1"/>
</dbReference>
<dbReference type="KEGG" id="thi:THI_1954"/>